<protein>
    <submittedName>
        <fullName evidence="1">Uncharacterized protein</fullName>
    </submittedName>
</protein>
<dbReference type="OrthoDB" id="199238at2157"/>
<keyword evidence="2" id="KW-1185">Reference proteome</keyword>
<dbReference type="EMBL" id="FNPB01000010">
    <property type="protein sequence ID" value="SDY28278.1"/>
    <property type="molecule type" value="Genomic_DNA"/>
</dbReference>
<dbReference type="Proteomes" id="UP000199170">
    <property type="component" value="Unassembled WGS sequence"/>
</dbReference>
<sequence length="135" mass="15154">MTEPLVETIWDAVSERVGDELRGVTRYNGLDFEMKLRADVRASYSNAEDRELVDEAVLSQLNLGGTEDAFKTGDLQSVIHIFEEAWILQWPDNLTTKSGILISIQRDGTAASMADIEWCIDYLSEDVSPQIEDAQ</sequence>
<dbReference type="InterPro" id="IPR055944">
    <property type="entry name" value="DUF7522"/>
</dbReference>
<dbReference type="AlphaFoldDB" id="A0A1H3IMH8"/>
<gene>
    <name evidence="1" type="ORF">SAMN04487946_11054</name>
</gene>
<accession>A0A1H3IMH8</accession>
<dbReference type="Pfam" id="PF24366">
    <property type="entry name" value="DUF7522"/>
    <property type="match status" value="1"/>
</dbReference>
<reference evidence="2" key="1">
    <citation type="submission" date="2016-10" db="EMBL/GenBank/DDBJ databases">
        <authorList>
            <person name="Varghese N."/>
            <person name="Submissions S."/>
        </authorList>
    </citation>
    <scope>NUCLEOTIDE SEQUENCE [LARGE SCALE GENOMIC DNA]</scope>
    <source>
        <strain evidence="2">CGMCC 1.10118</strain>
    </source>
</reference>
<proteinExistence type="predicted"/>
<organism evidence="1 2">
    <name type="scientific">Halobellus clavatus</name>
    <dbReference type="NCBI Taxonomy" id="660517"/>
    <lineage>
        <taxon>Archaea</taxon>
        <taxon>Methanobacteriati</taxon>
        <taxon>Methanobacteriota</taxon>
        <taxon>Stenosarchaea group</taxon>
        <taxon>Halobacteria</taxon>
        <taxon>Halobacteriales</taxon>
        <taxon>Haloferacaceae</taxon>
        <taxon>Halobellus</taxon>
    </lineage>
</organism>
<dbReference type="STRING" id="660517.SAMN04487946_11054"/>
<name>A0A1H3IMH8_9EURY</name>
<evidence type="ECO:0000313" key="1">
    <source>
        <dbReference type="EMBL" id="SDY28278.1"/>
    </source>
</evidence>
<evidence type="ECO:0000313" key="2">
    <source>
        <dbReference type="Proteomes" id="UP000199170"/>
    </source>
</evidence>
<dbReference type="RefSeq" id="WP_089768292.1">
    <property type="nucleotide sequence ID" value="NZ_FNPB01000010.1"/>
</dbReference>